<dbReference type="Gene3D" id="1.10.287.110">
    <property type="entry name" value="DnaJ domain"/>
    <property type="match status" value="1"/>
</dbReference>
<evidence type="ECO:0000259" key="14">
    <source>
        <dbReference type="PROSITE" id="PS50076"/>
    </source>
</evidence>
<evidence type="ECO:0000256" key="10">
    <source>
        <dbReference type="ARBA" id="ARBA00067609"/>
    </source>
</evidence>
<evidence type="ECO:0000256" key="7">
    <source>
        <dbReference type="ARBA" id="ARBA00023016"/>
    </source>
</evidence>
<keyword evidence="1 11" id="KW-0963">Cytoplasm</keyword>
<evidence type="ECO:0000256" key="9">
    <source>
        <dbReference type="ARBA" id="ARBA00061004"/>
    </source>
</evidence>
<dbReference type="FunFam" id="2.60.260.20:FF:000013">
    <property type="entry name" value="DnaJ subfamily B member 11"/>
    <property type="match status" value="1"/>
</dbReference>
<keyword evidence="6 11" id="KW-0862">Zinc</keyword>
<dbReference type="PANTHER" id="PTHR43096:SF54">
    <property type="entry name" value="CHAPERONE PROTEIN DNAJ 1"/>
    <property type="match status" value="1"/>
</dbReference>
<dbReference type="GO" id="GO:0042026">
    <property type="term" value="P:protein refolding"/>
    <property type="evidence" value="ECO:0007669"/>
    <property type="project" value="TreeGrafter"/>
</dbReference>
<feature type="binding site" evidence="11">
    <location>
        <position position="211"/>
    </location>
    <ligand>
        <name>Zn(2+)</name>
        <dbReference type="ChEBI" id="CHEBI:29105"/>
        <label>2</label>
    </ligand>
</feature>
<keyword evidence="3 11" id="KW-0479">Metal-binding</keyword>
<evidence type="ECO:0000256" key="1">
    <source>
        <dbReference type="ARBA" id="ARBA00022490"/>
    </source>
</evidence>
<dbReference type="HAMAP" id="MF_01152">
    <property type="entry name" value="DnaJ"/>
    <property type="match status" value="1"/>
</dbReference>
<evidence type="ECO:0000256" key="2">
    <source>
        <dbReference type="ARBA" id="ARBA00022705"/>
    </source>
</evidence>
<dbReference type="GO" id="GO:0008270">
    <property type="term" value="F:zinc ion binding"/>
    <property type="evidence" value="ECO:0007669"/>
    <property type="project" value="UniProtKB-UniRule"/>
</dbReference>
<feature type="binding site" evidence="11">
    <location>
        <position position="189"/>
    </location>
    <ligand>
        <name>Zn(2+)</name>
        <dbReference type="ChEBI" id="CHEBI:29105"/>
        <label>2</label>
    </ligand>
</feature>
<evidence type="ECO:0000256" key="3">
    <source>
        <dbReference type="ARBA" id="ARBA00022723"/>
    </source>
</evidence>
<dbReference type="GO" id="GO:0005737">
    <property type="term" value="C:cytoplasm"/>
    <property type="evidence" value="ECO:0007669"/>
    <property type="project" value="UniProtKB-SubCell"/>
</dbReference>
<dbReference type="Gene3D" id="2.10.230.10">
    <property type="entry name" value="Heat shock protein DnaJ, cysteine-rich domain"/>
    <property type="match status" value="1"/>
</dbReference>
<dbReference type="PANTHER" id="PTHR43096">
    <property type="entry name" value="DNAJ HOMOLOG 1, MITOCHONDRIAL-RELATED"/>
    <property type="match status" value="1"/>
</dbReference>
<comment type="domain">
    <text evidence="11">The J domain is necessary and sufficient to stimulate DnaK ATPase activity. Zinc center 1 plays an important role in the autonomous, DnaK-independent chaperone activity of DnaJ. Zinc center 2 is essential for interaction with DnaK and for DnaJ activity.</text>
</comment>
<feature type="binding site" evidence="11">
    <location>
        <position position="225"/>
    </location>
    <ligand>
        <name>Zn(2+)</name>
        <dbReference type="ChEBI" id="CHEBI:29105"/>
        <label>1</label>
    </ligand>
</feature>
<feature type="repeat" description="CXXCXGXG motif" evidence="11">
    <location>
        <begin position="169"/>
        <end position="176"/>
    </location>
</feature>
<dbReference type="GO" id="GO:0005524">
    <property type="term" value="F:ATP binding"/>
    <property type="evidence" value="ECO:0007669"/>
    <property type="project" value="InterPro"/>
</dbReference>
<evidence type="ECO:0000256" key="12">
    <source>
        <dbReference type="PROSITE-ProRule" id="PRU00546"/>
    </source>
</evidence>
<feature type="zinc finger region" description="CR-type" evidence="12">
    <location>
        <begin position="156"/>
        <end position="234"/>
    </location>
</feature>
<dbReference type="RefSeq" id="WP_065492606.1">
    <property type="nucleotide sequence ID" value="NZ_CP009111.1"/>
</dbReference>
<comment type="cofactor">
    <cofactor evidence="11">
        <name>Zn(2+)</name>
        <dbReference type="ChEBI" id="CHEBI:29105"/>
    </cofactor>
    <text evidence="11">Binds 2 Zn(2+) ions per monomer.</text>
</comment>
<feature type="binding site" evidence="11">
    <location>
        <position position="208"/>
    </location>
    <ligand>
        <name>Zn(2+)</name>
        <dbReference type="ChEBI" id="CHEBI:29105"/>
        <label>2</label>
    </ligand>
</feature>
<evidence type="ECO:0000256" key="13">
    <source>
        <dbReference type="SAM" id="MobiDB-lite"/>
    </source>
</evidence>
<evidence type="ECO:0000313" key="16">
    <source>
        <dbReference type="EMBL" id="ANS31407.1"/>
    </source>
</evidence>
<keyword evidence="7 11" id="KW-0346">Stress response</keyword>
<dbReference type="Pfam" id="PF01556">
    <property type="entry name" value="DnaJ_C"/>
    <property type="match status" value="1"/>
</dbReference>
<dbReference type="InterPro" id="IPR001305">
    <property type="entry name" value="HSP_DnaJ_Cys-rich_dom"/>
</dbReference>
<dbReference type="SUPFAM" id="SSF57938">
    <property type="entry name" value="DnaJ/Hsp40 cysteine-rich domain"/>
    <property type="match status" value="1"/>
</dbReference>
<dbReference type="AlphaFoldDB" id="A0A1B1KFM6"/>
<dbReference type="Gene3D" id="2.60.260.20">
    <property type="entry name" value="Urease metallochaperone UreE, N-terminal domain"/>
    <property type="match status" value="2"/>
</dbReference>
<gene>
    <name evidence="16" type="primary">dnaJ2</name>
    <name evidence="11" type="synonym">dnaJ</name>
    <name evidence="16" type="ORF">R1CP_33960</name>
</gene>
<dbReference type="InterPro" id="IPR018253">
    <property type="entry name" value="DnaJ_domain_CS"/>
</dbReference>
<dbReference type="GO" id="GO:0009408">
    <property type="term" value="P:response to heat"/>
    <property type="evidence" value="ECO:0007669"/>
    <property type="project" value="InterPro"/>
</dbReference>
<accession>A0A1B1KFM6</accession>
<evidence type="ECO:0000256" key="5">
    <source>
        <dbReference type="ARBA" id="ARBA00022771"/>
    </source>
</evidence>
<keyword evidence="5 11" id="KW-0863">Zinc-finger</keyword>
<keyword evidence="8 11" id="KW-0143">Chaperone</keyword>
<dbReference type="CDD" id="cd10747">
    <property type="entry name" value="DnaJ_C"/>
    <property type="match status" value="1"/>
</dbReference>
<dbReference type="Proteomes" id="UP000186108">
    <property type="component" value="Chromosome"/>
</dbReference>
<dbReference type="GO" id="GO:0006260">
    <property type="term" value="P:DNA replication"/>
    <property type="evidence" value="ECO:0007669"/>
    <property type="project" value="UniProtKB-KW"/>
</dbReference>
<keyword evidence="2 11" id="KW-0235">DNA replication</keyword>
<dbReference type="InterPro" id="IPR001623">
    <property type="entry name" value="DnaJ_domain"/>
</dbReference>
<feature type="region of interest" description="Disordered" evidence="13">
    <location>
        <begin position="118"/>
        <end position="143"/>
    </location>
</feature>
<dbReference type="CDD" id="cd06257">
    <property type="entry name" value="DnaJ"/>
    <property type="match status" value="1"/>
</dbReference>
<comment type="similarity">
    <text evidence="9 11">Belongs to the DnaJ family.</text>
</comment>
<dbReference type="SMART" id="SM00271">
    <property type="entry name" value="DnaJ"/>
    <property type="match status" value="1"/>
</dbReference>
<sequence>MTQGEWLERDFYADLGVPSNASVEQIKKAYRRLARALHPDANPQDPRAEDRFKTVSEAHAVLSDPVKRKDYDEARRLFTAGPFDRTRFHPGERSAGVSGDFDFGNLFARGSTSSTAGGGIGDLFNRAGNRTAGTRPRRGSDVETDTRLPFRDAVRGVVVPLRVSTTSTCTACHGSGATPGTTARECPRCNGMGLVTRNLGAFGFSEPCDDCRGTGTLVDAPCPDCQGAGIGNRTRTINVRVPPGVRDGQRIRIPGRGEPGLRGAPAGDLYVSVHVNTDPVFGRDGDDLTVTVPVTFSELALGATISVPTLDGHVGMRIPAGTAAGRTFRIRGRGVPVRGGTAGDLLVRAEVTVPPKLDSTAAEALRAYAQAEKATGFDPRAGWAGKR</sequence>
<organism evidence="16 17">
    <name type="scientific">Rhodococcus opacus</name>
    <name type="common">Nocardia opaca</name>
    <dbReference type="NCBI Taxonomy" id="37919"/>
    <lineage>
        <taxon>Bacteria</taxon>
        <taxon>Bacillati</taxon>
        <taxon>Actinomycetota</taxon>
        <taxon>Actinomycetes</taxon>
        <taxon>Mycobacteriales</taxon>
        <taxon>Nocardiaceae</taxon>
        <taxon>Rhodococcus</taxon>
    </lineage>
</organism>
<dbReference type="GO" id="GO:0051082">
    <property type="term" value="F:unfolded protein binding"/>
    <property type="evidence" value="ECO:0007669"/>
    <property type="project" value="UniProtKB-UniRule"/>
</dbReference>
<feature type="binding site" evidence="11">
    <location>
        <position position="186"/>
    </location>
    <ligand>
        <name>Zn(2+)</name>
        <dbReference type="ChEBI" id="CHEBI:29105"/>
        <label>2</label>
    </ligand>
</feature>
<feature type="repeat" description="CXXCXGXG motif" evidence="11">
    <location>
        <begin position="186"/>
        <end position="193"/>
    </location>
</feature>
<dbReference type="PROSITE" id="PS50076">
    <property type="entry name" value="DNAJ_2"/>
    <property type="match status" value="1"/>
</dbReference>
<dbReference type="EMBL" id="CP009111">
    <property type="protein sequence ID" value="ANS31407.1"/>
    <property type="molecule type" value="Genomic_DNA"/>
</dbReference>
<dbReference type="InterPro" id="IPR036869">
    <property type="entry name" value="J_dom_sf"/>
</dbReference>
<dbReference type="PROSITE" id="PS51188">
    <property type="entry name" value="ZF_CR"/>
    <property type="match status" value="1"/>
</dbReference>
<evidence type="ECO:0000256" key="4">
    <source>
        <dbReference type="ARBA" id="ARBA00022737"/>
    </source>
</evidence>
<feature type="repeat" description="CXXCXGXG motif" evidence="11">
    <location>
        <begin position="222"/>
        <end position="229"/>
    </location>
</feature>
<dbReference type="NCBIfam" id="NF010872">
    <property type="entry name" value="PRK14279.1"/>
    <property type="match status" value="1"/>
</dbReference>
<evidence type="ECO:0000256" key="11">
    <source>
        <dbReference type="HAMAP-Rule" id="MF_01152"/>
    </source>
</evidence>
<evidence type="ECO:0000256" key="6">
    <source>
        <dbReference type="ARBA" id="ARBA00022833"/>
    </source>
</evidence>
<dbReference type="SUPFAM" id="SSF49493">
    <property type="entry name" value="HSP40/DnaJ peptide-binding domain"/>
    <property type="match status" value="2"/>
</dbReference>
<dbReference type="PRINTS" id="PR00625">
    <property type="entry name" value="JDOMAIN"/>
</dbReference>
<dbReference type="FunFam" id="2.10.230.10:FF:000002">
    <property type="entry name" value="Molecular chaperone DnaJ"/>
    <property type="match status" value="1"/>
</dbReference>
<comment type="subcellular location">
    <subcellularLocation>
        <location evidence="11">Cytoplasm</location>
    </subcellularLocation>
</comment>
<feature type="domain" description="CR-type" evidence="15">
    <location>
        <begin position="156"/>
        <end position="234"/>
    </location>
</feature>
<evidence type="ECO:0000256" key="8">
    <source>
        <dbReference type="ARBA" id="ARBA00023186"/>
    </source>
</evidence>
<feature type="binding site" evidence="11">
    <location>
        <position position="169"/>
    </location>
    <ligand>
        <name>Zn(2+)</name>
        <dbReference type="ChEBI" id="CHEBI:29105"/>
        <label>1</label>
    </ligand>
</feature>
<dbReference type="PATRIC" id="fig|37919.13.peg.7133"/>
<comment type="function">
    <text evidence="11">Participates actively in the response to hyperosmotic and heat shock by preventing the aggregation of stress-denatured proteins and by disaggregating proteins, also in an autonomous, DnaK-independent fashion. Unfolded proteins bind initially to DnaJ; upon interaction with the DnaJ-bound protein, DnaK hydrolyzes its bound ATP, resulting in the formation of a stable complex. GrpE releases ADP from DnaK; ATP binding to DnaK triggers the release of the substrate protein, thus completing the reaction cycle. Several rounds of ATP-dependent interactions between DnaJ, DnaK and GrpE are required for fully efficient folding. Also involved, together with DnaK and GrpE, in the DNA replication of plasmids through activation of initiation proteins.</text>
</comment>
<protein>
    <recommendedName>
        <fullName evidence="10 11">Chaperone protein DnaJ</fullName>
    </recommendedName>
</protein>
<feature type="binding site" evidence="11">
    <location>
        <position position="172"/>
    </location>
    <ligand>
        <name>Zn(2+)</name>
        <dbReference type="ChEBI" id="CHEBI:29105"/>
        <label>1</label>
    </ligand>
</feature>
<feature type="domain" description="J" evidence="14">
    <location>
        <begin position="10"/>
        <end position="75"/>
    </location>
</feature>
<feature type="repeat" description="CXXCXGXG motif" evidence="11">
    <location>
        <begin position="208"/>
        <end position="215"/>
    </location>
</feature>
<dbReference type="InterPro" id="IPR012724">
    <property type="entry name" value="DnaJ"/>
</dbReference>
<comment type="subunit">
    <text evidence="11">Homodimer.</text>
</comment>
<evidence type="ECO:0000259" key="15">
    <source>
        <dbReference type="PROSITE" id="PS51188"/>
    </source>
</evidence>
<dbReference type="InterPro" id="IPR002939">
    <property type="entry name" value="DnaJ_C"/>
</dbReference>
<evidence type="ECO:0000313" key="17">
    <source>
        <dbReference type="Proteomes" id="UP000186108"/>
    </source>
</evidence>
<dbReference type="Pfam" id="PF00684">
    <property type="entry name" value="DnaJ_CXXCXGXG"/>
    <property type="match status" value="1"/>
</dbReference>
<dbReference type="InterPro" id="IPR008971">
    <property type="entry name" value="HSP40/DnaJ_pept-bd"/>
</dbReference>
<proteinExistence type="inferred from homology"/>
<dbReference type="CDD" id="cd10719">
    <property type="entry name" value="DnaJ_zf"/>
    <property type="match status" value="1"/>
</dbReference>
<reference evidence="16 17" key="1">
    <citation type="submission" date="2014-07" db="EMBL/GenBank/DDBJ databases">
        <authorList>
            <person name="Zhang J.E."/>
            <person name="Yang H."/>
            <person name="Guo J."/>
            <person name="Deng Z."/>
            <person name="Luo H."/>
            <person name="Luo M."/>
            <person name="Zhao B."/>
        </authorList>
    </citation>
    <scope>NUCLEOTIDE SEQUENCE [LARGE SCALE GENOMIC DNA]</scope>
    <source>
        <strain evidence="16 17">1CP</strain>
    </source>
</reference>
<keyword evidence="4 11" id="KW-0677">Repeat</keyword>
<dbReference type="GO" id="GO:0031072">
    <property type="term" value="F:heat shock protein binding"/>
    <property type="evidence" value="ECO:0007669"/>
    <property type="project" value="InterPro"/>
</dbReference>
<feature type="binding site" evidence="11">
    <location>
        <position position="222"/>
    </location>
    <ligand>
        <name>Zn(2+)</name>
        <dbReference type="ChEBI" id="CHEBI:29105"/>
        <label>1</label>
    </ligand>
</feature>
<dbReference type="Pfam" id="PF00226">
    <property type="entry name" value="DnaJ"/>
    <property type="match status" value="1"/>
</dbReference>
<dbReference type="PROSITE" id="PS00636">
    <property type="entry name" value="DNAJ_1"/>
    <property type="match status" value="1"/>
</dbReference>
<dbReference type="InterPro" id="IPR036410">
    <property type="entry name" value="HSP_DnaJ_Cys-rich_dom_sf"/>
</dbReference>
<dbReference type="SUPFAM" id="SSF46565">
    <property type="entry name" value="Chaperone J-domain"/>
    <property type="match status" value="1"/>
</dbReference>
<name>A0A1B1KFM6_RHOOP</name>